<name>A0A1F2P4V8_9EURY</name>
<accession>A0A1F2P4V8</accession>
<proteinExistence type="predicted"/>
<dbReference type="Proteomes" id="UP000185779">
    <property type="component" value="Unassembled WGS sequence"/>
</dbReference>
<evidence type="ECO:0000313" key="3">
    <source>
        <dbReference type="Proteomes" id="UP000185779"/>
    </source>
</evidence>
<comment type="caution">
    <text evidence="2">The sequence shown here is derived from an EMBL/GenBank/DDBJ whole genome shotgun (WGS) entry which is preliminary data.</text>
</comment>
<dbReference type="STRING" id="1839936.SBU_000745"/>
<reference evidence="1" key="2">
    <citation type="journal article" date="2020" name="mSystems">
        <title>Genome- and Community-Level Interaction Insights into Carbon Utilization and Element Cycling Functions of Hydrothermarchaeota in Hydrothermal Sediment.</title>
        <authorList>
            <person name="Zhou Z."/>
            <person name="Liu Y."/>
            <person name="Xu W."/>
            <person name="Pan J."/>
            <person name="Luo Z.H."/>
            <person name="Li M."/>
        </authorList>
    </citation>
    <scope>NUCLEOTIDE SEQUENCE [LARGE SCALE GENOMIC DNA]</scope>
    <source>
        <strain evidence="1">HyVt-386</strain>
    </source>
</reference>
<reference evidence="2 3" key="1">
    <citation type="submission" date="2016-05" db="EMBL/GenBank/DDBJ databases">
        <title>Microbial consortia oxidize butane by reversing methanogenesis.</title>
        <authorList>
            <person name="Laso-Perez R."/>
            <person name="Richter M."/>
            <person name="Wegener G."/>
            <person name="Musat F."/>
        </authorList>
    </citation>
    <scope>NUCLEOTIDE SEQUENCE [LARGE SCALE GENOMIC DNA]</scope>
    <source>
        <strain evidence="2">BOX1</strain>
    </source>
</reference>
<organism evidence="2 3">
    <name type="scientific">Candidatus Syntropharchaeum butanivorans</name>
    <dbReference type="NCBI Taxonomy" id="1839936"/>
    <lineage>
        <taxon>Archaea</taxon>
        <taxon>Methanobacteriati</taxon>
        <taxon>Methanobacteriota</taxon>
        <taxon>Stenosarchaea group</taxon>
        <taxon>Methanomicrobia</taxon>
        <taxon>Methanosarcinales</taxon>
        <taxon>ANME-2 cluster</taxon>
        <taxon>Candidatus Syntropharchaeum</taxon>
    </lineage>
</organism>
<evidence type="ECO:0000313" key="1">
    <source>
        <dbReference type="EMBL" id="HEC56574.1"/>
    </source>
</evidence>
<protein>
    <submittedName>
        <fullName evidence="2">Uncharacterized protein</fullName>
    </submittedName>
</protein>
<dbReference type="AlphaFoldDB" id="A0A1F2P4V8"/>
<evidence type="ECO:0000313" key="2">
    <source>
        <dbReference type="EMBL" id="OFV66203.1"/>
    </source>
</evidence>
<sequence length="271" mass="31496">MYILAFITPMGNTYFGMPDRCLKKLLSYQWEDKSRYKELFDWAVKEFSPMSPCDMPTADITVAIRKGMIEIRKLDMLRMGDILDRLNVMIGGGCEKEEVEGYFGWEVESILLREDGDDGCFVQIIFTNRIIIEAYREEMEGEEPPFCIFRIKKLTDLKGNLDYDINSIGLWIDLEEVEIEALFGTNGHFIPIVRDKCTPILSKFAGFFERDYFGIESRNGSVYIYYSLVGPESDEEEAKFTDVLFRFREIEEDLVSGSWKVLDEIEGWIPV</sequence>
<dbReference type="Proteomes" id="UP000885936">
    <property type="component" value="Unassembled WGS sequence"/>
</dbReference>
<dbReference type="EMBL" id="DRIE01000026">
    <property type="protein sequence ID" value="HEC56574.1"/>
    <property type="molecule type" value="Genomic_DNA"/>
</dbReference>
<gene>
    <name evidence="1" type="ORF">ENI32_01620</name>
    <name evidence="2" type="ORF">SBU_000745</name>
</gene>
<dbReference type="EMBL" id="LYOR01000003">
    <property type="protein sequence ID" value="OFV66203.1"/>
    <property type="molecule type" value="Genomic_DNA"/>
</dbReference>
<keyword evidence="3" id="KW-1185">Reference proteome</keyword>